<organism evidence="2 3">
    <name type="scientific">Massilia psychrophila</name>
    <dbReference type="NCBI Taxonomy" id="1603353"/>
    <lineage>
        <taxon>Bacteria</taxon>
        <taxon>Pseudomonadati</taxon>
        <taxon>Pseudomonadota</taxon>
        <taxon>Betaproteobacteria</taxon>
        <taxon>Burkholderiales</taxon>
        <taxon>Oxalobacteraceae</taxon>
        <taxon>Telluria group</taxon>
        <taxon>Massilia</taxon>
    </lineage>
</organism>
<accession>A0A2G8SZV3</accession>
<gene>
    <name evidence="2" type="ORF">CR103_13660</name>
</gene>
<dbReference type="OrthoDB" id="5958240at2"/>
<evidence type="ECO:0000256" key="1">
    <source>
        <dbReference type="SAM" id="SignalP"/>
    </source>
</evidence>
<feature type="signal peptide" evidence="1">
    <location>
        <begin position="1"/>
        <end position="26"/>
    </location>
</feature>
<keyword evidence="3" id="KW-1185">Reference proteome</keyword>
<proteinExistence type="predicted"/>
<sequence>MKTMACMPYQWPAFAAVLLASMAARAECTLQTLTPHGSEVRVEAAVVQLGDADNAASPAAWQGPLVAGACTFDLGIIEPPLLLAQGKLLYVPSYSGSRRTLTLVDLNTCSVRWKSMAFSGRLTIGPRALQLGGKRIALDARCVPIGEK</sequence>
<dbReference type="AlphaFoldDB" id="A0A2G8SZV3"/>
<dbReference type="Proteomes" id="UP000228593">
    <property type="component" value="Unassembled WGS sequence"/>
</dbReference>
<evidence type="ECO:0000313" key="3">
    <source>
        <dbReference type="Proteomes" id="UP000228593"/>
    </source>
</evidence>
<keyword evidence="1" id="KW-0732">Signal</keyword>
<evidence type="ECO:0000313" key="2">
    <source>
        <dbReference type="EMBL" id="PIL39243.1"/>
    </source>
</evidence>
<feature type="chain" id="PRO_5013876673" evidence="1">
    <location>
        <begin position="27"/>
        <end position="148"/>
    </location>
</feature>
<reference evidence="2 3" key="1">
    <citation type="submission" date="2017-10" db="EMBL/GenBank/DDBJ databases">
        <title>Massilia psychrophilum sp. nov., a novel purple-pigmented bacterium isolated from Tianshan glacier, Xinjiang Municipality, China.</title>
        <authorList>
            <person name="Wang H."/>
        </authorList>
    </citation>
    <scope>NUCLEOTIDE SEQUENCE [LARGE SCALE GENOMIC DNA]</scope>
    <source>
        <strain evidence="2 3">JCM 30813</strain>
    </source>
</reference>
<dbReference type="RefSeq" id="WP_099916542.1">
    <property type="nucleotide sequence ID" value="NZ_BMHS01000025.1"/>
</dbReference>
<name>A0A2G8SZV3_9BURK</name>
<dbReference type="EMBL" id="PDOB01000021">
    <property type="protein sequence ID" value="PIL39243.1"/>
    <property type="molecule type" value="Genomic_DNA"/>
</dbReference>
<comment type="caution">
    <text evidence="2">The sequence shown here is derived from an EMBL/GenBank/DDBJ whole genome shotgun (WGS) entry which is preliminary data.</text>
</comment>
<protein>
    <submittedName>
        <fullName evidence="2">Uncharacterized protein</fullName>
    </submittedName>
</protein>